<reference evidence="4" key="1">
    <citation type="journal article" date="2019" name="Int. J. Syst. Evol. Microbiol.">
        <title>The Global Catalogue of Microorganisms (GCM) 10K type strain sequencing project: providing services to taxonomists for standard genome sequencing and annotation.</title>
        <authorList>
            <consortium name="The Broad Institute Genomics Platform"/>
            <consortium name="The Broad Institute Genome Sequencing Center for Infectious Disease"/>
            <person name="Wu L."/>
            <person name="Ma J."/>
        </authorList>
    </citation>
    <scope>NUCLEOTIDE SEQUENCE [LARGE SCALE GENOMIC DNA]</scope>
    <source>
        <strain evidence="4">CGMCC 1.15795</strain>
    </source>
</reference>
<dbReference type="InterPro" id="IPR025665">
    <property type="entry name" value="Beta-barrel_OMP_2"/>
</dbReference>
<accession>A0ABW4R0J6</accession>
<keyword evidence="4" id="KW-1185">Reference proteome</keyword>
<dbReference type="RefSeq" id="WP_382317489.1">
    <property type="nucleotide sequence ID" value="NZ_JBHUFD010000018.1"/>
</dbReference>
<name>A0ABW4R0J6_9BACT</name>
<comment type="caution">
    <text evidence="3">The sequence shown here is derived from an EMBL/GenBank/DDBJ whole genome shotgun (WGS) entry which is preliminary data.</text>
</comment>
<evidence type="ECO:0000259" key="2">
    <source>
        <dbReference type="Pfam" id="PF13568"/>
    </source>
</evidence>
<evidence type="ECO:0000256" key="1">
    <source>
        <dbReference type="SAM" id="SignalP"/>
    </source>
</evidence>
<gene>
    <name evidence="3" type="ORF">ACFSDX_21915</name>
</gene>
<dbReference type="Pfam" id="PF13568">
    <property type="entry name" value="OMP_b-brl_2"/>
    <property type="match status" value="1"/>
</dbReference>
<dbReference type="EMBL" id="JBHUFD010000018">
    <property type="protein sequence ID" value="MFD1875107.1"/>
    <property type="molecule type" value="Genomic_DNA"/>
</dbReference>
<proteinExistence type="predicted"/>
<organism evidence="3 4">
    <name type="scientific">Hymenobacter bucti</name>
    <dbReference type="NCBI Taxonomy" id="1844114"/>
    <lineage>
        <taxon>Bacteria</taxon>
        <taxon>Pseudomonadati</taxon>
        <taxon>Bacteroidota</taxon>
        <taxon>Cytophagia</taxon>
        <taxon>Cytophagales</taxon>
        <taxon>Hymenobacteraceae</taxon>
        <taxon>Hymenobacter</taxon>
    </lineage>
</organism>
<feature type="chain" id="PRO_5046204580" evidence="1">
    <location>
        <begin position="21"/>
        <end position="226"/>
    </location>
</feature>
<feature type="signal peptide" evidence="1">
    <location>
        <begin position="1"/>
        <end position="20"/>
    </location>
</feature>
<evidence type="ECO:0000313" key="3">
    <source>
        <dbReference type="EMBL" id="MFD1875107.1"/>
    </source>
</evidence>
<sequence>MQRALFLLGGGLLLASSAHAQLGVRAGGNTATFTKGTRLSDENPATRRLAGYQVGLYYQVPLTKHLALVPEVQFSRERFSVSYTPFTPPGIIYFEGPPHSEYDQSLSYLNLPVLLRASAGAFYLEAGPQVSLLVGGRAKDIPYANGTINNSIHVDQAATSSYRRFDAGPCVGVGVKLPAGLEVGLRAYWGLTKLTADEDYSMVSRTYTGFQRRQSLQASLTYQLPG</sequence>
<evidence type="ECO:0000313" key="4">
    <source>
        <dbReference type="Proteomes" id="UP001597197"/>
    </source>
</evidence>
<dbReference type="Proteomes" id="UP001597197">
    <property type="component" value="Unassembled WGS sequence"/>
</dbReference>
<feature type="domain" description="Outer membrane protein beta-barrel" evidence="2">
    <location>
        <begin position="20"/>
        <end position="195"/>
    </location>
</feature>
<protein>
    <submittedName>
        <fullName evidence="3">Porin family protein</fullName>
    </submittedName>
</protein>
<keyword evidence="1" id="KW-0732">Signal</keyword>